<feature type="region of interest" description="Disordered" evidence="1">
    <location>
        <begin position="14"/>
        <end position="43"/>
    </location>
</feature>
<dbReference type="Proteomes" id="UP001066276">
    <property type="component" value="Chromosome 6"/>
</dbReference>
<organism evidence="2 3">
    <name type="scientific">Pleurodeles waltl</name>
    <name type="common">Iberian ribbed newt</name>
    <dbReference type="NCBI Taxonomy" id="8319"/>
    <lineage>
        <taxon>Eukaryota</taxon>
        <taxon>Metazoa</taxon>
        <taxon>Chordata</taxon>
        <taxon>Craniata</taxon>
        <taxon>Vertebrata</taxon>
        <taxon>Euteleostomi</taxon>
        <taxon>Amphibia</taxon>
        <taxon>Batrachia</taxon>
        <taxon>Caudata</taxon>
        <taxon>Salamandroidea</taxon>
        <taxon>Salamandridae</taxon>
        <taxon>Pleurodelinae</taxon>
        <taxon>Pleurodeles</taxon>
    </lineage>
</organism>
<protein>
    <submittedName>
        <fullName evidence="2">Uncharacterized protein</fullName>
    </submittedName>
</protein>
<keyword evidence="3" id="KW-1185">Reference proteome</keyword>
<accession>A0AAV7Q9W6</accession>
<reference evidence="2" key="1">
    <citation type="journal article" date="2022" name="bioRxiv">
        <title>Sequencing and chromosome-scale assembly of the giantPleurodeles waltlgenome.</title>
        <authorList>
            <person name="Brown T."/>
            <person name="Elewa A."/>
            <person name="Iarovenko S."/>
            <person name="Subramanian E."/>
            <person name="Araus A.J."/>
            <person name="Petzold A."/>
            <person name="Susuki M."/>
            <person name="Suzuki K.-i.T."/>
            <person name="Hayashi T."/>
            <person name="Toyoda A."/>
            <person name="Oliveira C."/>
            <person name="Osipova E."/>
            <person name="Leigh N.D."/>
            <person name="Simon A."/>
            <person name="Yun M.H."/>
        </authorList>
    </citation>
    <scope>NUCLEOTIDE SEQUENCE</scope>
    <source>
        <strain evidence="2">20211129_DDA</strain>
        <tissue evidence="2">Liver</tissue>
    </source>
</reference>
<proteinExistence type="predicted"/>
<name>A0AAV7Q9W6_PLEWA</name>
<dbReference type="AlphaFoldDB" id="A0AAV7Q9W6"/>
<evidence type="ECO:0000256" key="1">
    <source>
        <dbReference type="SAM" id="MobiDB-lite"/>
    </source>
</evidence>
<feature type="compositionally biased region" description="Basic residues" evidence="1">
    <location>
        <begin position="14"/>
        <end position="26"/>
    </location>
</feature>
<evidence type="ECO:0000313" key="2">
    <source>
        <dbReference type="EMBL" id="KAJ1135013.1"/>
    </source>
</evidence>
<evidence type="ECO:0000313" key="3">
    <source>
        <dbReference type="Proteomes" id="UP001066276"/>
    </source>
</evidence>
<dbReference type="EMBL" id="JANPWB010000010">
    <property type="protein sequence ID" value="KAJ1135013.1"/>
    <property type="molecule type" value="Genomic_DNA"/>
</dbReference>
<gene>
    <name evidence="2" type="ORF">NDU88_001459</name>
</gene>
<comment type="caution">
    <text evidence="2">The sequence shown here is derived from an EMBL/GenBank/DDBJ whole genome shotgun (WGS) entry which is preliminary data.</text>
</comment>
<feature type="compositionally biased region" description="Polar residues" evidence="1">
    <location>
        <begin position="31"/>
        <end position="43"/>
    </location>
</feature>
<sequence>MDRSGLRARCKHGRLRLGKGRGKARPRTAPSGASQGITGTDLNTTVVKKHRRYRLAQGRLAQCKELHQGSQEALQVAVGLQSRVPEACRGLLDWPSVVRRHIQEQYLPHSRDQILLPT</sequence>